<feature type="DNA-binding region" description="H-T-H motif" evidence="2">
    <location>
        <begin position="39"/>
        <end position="58"/>
    </location>
</feature>
<name>A0ABY4YJK9_9MICO</name>
<keyword evidence="1 2" id="KW-0238">DNA-binding</keyword>
<dbReference type="EMBL" id="CP099490">
    <property type="protein sequence ID" value="USQ76972.1"/>
    <property type="molecule type" value="Genomic_DNA"/>
</dbReference>
<dbReference type="InterPro" id="IPR001647">
    <property type="entry name" value="HTH_TetR"/>
</dbReference>
<dbReference type="PROSITE" id="PS50977">
    <property type="entry name" value="HTH_TETR_2"/>
    <property type="match status" value="1"/>
</dbReference>
<dbReference type="SUPFAM" id="SSF48498">
    <property type="entry name" value="Tetracyclin repressor-like, C-terminal domain"/>
    <property type="match status" value="1"/>
</dbReference>
<evidence type="ECO:0000256" key="1">
    <source>
        <dbReference type="ARBA" id="ARBA00023125"/>
    </source>
</evidence>
<dbReference type="InterPro" id="IPR050109">
    <property type="entry name" value="HTH-type_TetR-like_transc_reg"/>
</dbReference>
<dbReference type="Pfam" id="PF19344">
    <property type="entry name" value="TetR_C_32"/>
    <property type="match status" value="1"/>
</dbReference>
<dbReference type="Pfam" id="PF00440">
    <property type="entry name" value="TetR_N"/>
    <property type="match status" value="1"/>
</dbReference>
<evidence type="ECO:0000256" key="2">
    <source>
        <dbReference type="PROSITE-ProRule" id="PRU00335"/>
    </source>
</evidence>
<keyword evidence="5" id="KW-1185">Reference proteome</keyword>
<accession>A0ABY4YJK9</accession>
<dbReference type="PANTHER" id="PTHR30055:SF160">
    <property type="entry name" value="TRANSCRIPTIONAL REGULATORY PROTEIN (PROBABLY ASNC-FAMILY)-RELATED"/>
    <property type="match status" value="1"/>
</dbReference>
<evidence type="ECO:0000313" key="4">
    <source>
        <dbReference type="EMBL" id="USQ76972.1"/>
    </source>
</evidence>
<dbReference type="InterPro" id="IPR045823">
    <property type="entry name" value="TetR_C_32"/>
</dbReference>
<dbReference type="RefSeq" id="WP_252621675.1">
    <property type="nucleotide sequence ID" value="NZ_CP099490.1"/>
</dbReference>
<dbReference type="SUPFAM" id="SSF46689">
    <property type="entry name" value="Homeodomain-like"/>
    <property type="match status" value="1"/>
</dbReference>
<evidence type="ECO:0000259" key="3">
    <source>
        <dbReference type="PROSITE" id="PS50977"/>
    </source>
</evidence>
<sequence length="220" mass="23884">MTAHGDGRDRRWVQHRAQRRRELVEAALRAIRAHGPSVGMEDISAEAGTSKTVVYRHFGDRTGLYAAVVESVDQRILDSLGAALVGADPDDATALVAAMVDAYLVLVEKDPEIYRFVVTRPLVDGTVDSDPVARITDRIGIQVTQAMESYLIRHGQDASSAETWGHGLVGFVRAAADHWLTSDRPRPRSAVVADVTTLFAPAFTGMGGTAYTPTRNNDED</sequence>
<dbReference type="InterPro" id="IPR009057">
    <property type="entry name" value="Homeodomain-like_sf"/>
</dbReference>
<organism evidence="4 5">
    <name type="scientific">Ornithinimicrobium cryptoxanthini</name>
    <dbReference type="NCBI Taxonomy" id="2934161"/>
    <lineage>
        <taxon>Bacteria</taxon>
        <taxon>Bacillati</taxon>
        <taxon>Actinomycetota</taxon>
        <taxon>Actinomycetes</taxon>
        <taxon>Micrococcales</taxon>
        <taxon>Ornithinimicrobiaceae</taxon>
        <taxon>Ornithinimicrobium</taxon>
    </lineage>
</organism>
<proteinExistence type="predicted"/>
<dbReference type="InterPro" id="IPR036271">
    <property type="entry name" value="Tet_transcr_reg_TetR-rel_C_sf"/>
</dbReference>
<gene>
    <name evidence="4" type="ORF">NF557_03360</name>
</gene>
<dbReference type="PANTHER" id="PTHR30055">
    <property type="entry name" value="HTH-TYPE TRANSCRIPTIONAL REGULATOR RUTR"/>
    <property type="match status" value="1"/>
</dbReference>
<evidence type="ECO:0000313" key="5">
    <source>
        <dbReference type="Proteomes" id="UP001056535"/>
    </source>
</evidence>
<protein>
    <submittedName>
        <fullName evidence="4">TetR/AcrR family transcriptional regulator</fullName>
    </submittedName>
</protein>
<feature type="domain" description="HTH tetR-type" evidence="3">
    <location>
        <begin position="17"/>
        <end position="76"/>
    </location>
</feature>
<dbReference type="Gene3D" id="1.10.357.10">
    <property type="entry name" value="Tetracycline Repressor, domain 2"/>
    <property type="match status" value="1"/>
</dbReference>
<dbReference type="Proteomes" id="UP001056535">
    <property type="component" value="Chromosome"/>
</dbReference>
<reference evidence="4" key="1">
    <citation type="submission" date="2022-06" db="EMBL/GenBank/DDBJ databases">
        <title>Ornithinimicrobium JY.X270.</title>
        <authorList>
            <person name="Huang Y."/>
        </authorList>
    </citation>
    <scope>NUCLEOTIDE SEQUENCE</scope>
    <source>
        <strain evidence="4">JY.X270</strain>
    </source>
</reference>